<comment type="caution">
    <text evidence="1">The sequence shown here is derived from an EMBL/GenBank/DDBJ whole genome shotgun (WGS) entry which is preliminary data.</text>
</comment>
<reference evidence="1 2" key="1">
    <citation type="submission" date="2021-03" db="EMBL/GenBank/DDBJ databases">
        <title>Flavobacterium Flabelliformis Sp. Nov. And Flavobacterium Geliluteum Sp. Nov., Two Novel Multidrug Resistant Psychrophilic Species Isolated From Antarctica.</title>
        <authorList>
            <person name="Kralova S."/>
            <person name="Busse H.J."/>
            <person name="Bezdicek M."/>
            <person name="Nykrynova M."/>
            <person name="Kroupova E."/>
            <person name="Krsek D."/>
            <person name="Sedlacek I."/>
        </authorList>
    </citation>
    <scope>NUCLEOTIDE SEQUENCE [LARGE SCALE GENOMIC DNA]</scope>
    <source>
        <strain evidence="1 2">P4023</strain>
    </source>
</reference>
<keyword evidence="2" id="KW-1185">Reference proteome</keyword>
<dbReference type="Proteomes" id="UP000674217">
    <property type="component" value="Unassembled WGS sequence"/>
</dbReference>
<protein>
    <submittedName>
        <fullName evidence="1">PD-(D/E)XK nuclease family protein</fullName>
    </submittedName>
</protein>
<dbReference type="Pfam" id="PF14281">
    <property type="entry name" value="PDDEXK_4"/>
    <property type="match status" value="1"/>
</dbReference>
<gene>
    <name evidence="1" type="ORF">J3S90_09095</name>
</gene>
<name>A0ABS5CTL1_9FLAO</name>
<dbReference type="RefSeq" id="WP_210645929.1">
    <property type="nucleotide sequence ID" value="NZ_JAGFBU010000003.1"/>
</dbReference>
<accession>A0ABS5CTL1</accession>
<evidence type="ECO:0000313" key="1">
    <source>
        <dbReference type="EMBL" id="MBP4141958.1"/>
    </source>
</evidence>
<sequence>MDLQTLQAFLDHNAIPKIKKRTKTFLGIAKQPHYENVMSNIYAFYFDVNEAHGMSDLFVSTLLELIADTELGKTKKIDAISVFDVDTEVSTKKNGRIDLLLSNENHAIIIENKVYHILNNDLQDYWSSIRVIDNIEDNKIGVVLSLNKLNIIHPHFINITHLDFLKRVIQNSGSYLMEAKDKYVVFLKDFYQNTLNMSKSELNSKELKFYFDNQAKIIEAKDFHFAVRTHVANQIEQVIELVDEAFVLQSPKGEFGKRLRFFLSTKNKNLMITVFFDRLLTTEKRLILVVELKEGLLTNKEQYQQIVFSEREQLTIKSDFYTNGNSKWCHFAVMSYVLDEIEVSNLAQFISEKLNNDGLLSIYRKLNDFIPKINN</sequence>
<evidence type="ECO:0000313" key="2">
    <source>
        <dbReference type="Proteomes" id="UP000674217"/>
    </source>
</evidence>
<dbReference type="EMBL" id="JAGFBU010000003">
    <property type="protein sequence ID" value="MBP4141958.1"/>
    <property type="molecule type" value="Genomic_DNA"/>
</dbReference>
<organism evidence="1 2">
    <name type="scientific">Flavobacterium flabelliforme</name>
    <dbReference type="NCBI Taxonomy" id="2816119"/>
    <lineage>
        <taxon>Bacteria</taxon>
        <taxon>Pseudomonadati</taxon>
        <taxon>Bacteroidota</taxon>
        <taxon>Flavobacteriia</taxon>
        <taxon>Flavobacteriales</taxon>
        <taxon>Flavobacteriaceae</taxon>
        <taxon>Flavobacterium</taxon>
    </lineage>
</organism>
<proteinExistence type="predicted"/>
<dbReference type="InterPro" id="IPR029470">
    <property type="entry name" value="PDDEXK_4"/>
</dbReference>